<evidence type="ECO:0000313" key="1">
    <source>
        <dbReference type="EMBL" id="KAI4364166.1"/>
    </source>
</evidence>
<comment type="caution">
    <text evidence="1">The sequence shown here is derived from an EMBL/GenBank/DDBJ whole genome shotgun (WGS) entry which is preliminary data.</text>
</comment>
<proteinExistence type="predicted"/>
<sequence length="467" mass="52107">MFHLFIHSACTFSFHIPQFDENTGNVSFEGDAKVVYGYVEMTDFGANMFYRVGRVVYSKPVLLWEKSTGKVADFTTRFSFSIDTLDSMEGQFSDGFAFFMAPVGYEIPPNSGGGYLGLLNVTTGALFDGGMLMIEFDTYSNKEIDPPKPHVGINIGAITSVVHANWDVVSANRKTANCRVNYNATTKNLNVSWEYEDDPNAHGTSFLSYSVDLAKVLPEWVMVGFSAATGLAKERHMLKSWEFSSNLDADVQSTKEKAAKKTSIAFVVGCCMISLIGVGLGYLLIKWRKNRKPVNSTVVVDRSINRHIEIGAFPRRFSYKDLEAATNRFSADRLLGKGGSGNVYKGILSNPDCMVAVKRIFTEQNHPEKFFLNEVQIISTGKVLAAADERLNSVFDKDEMEILLIVGLWCTNSKDKERPKIGEVIKVLKREVPVPELPLDMHDHDNFTPDSTHGMDQWRLSISSTRT</sequence>
<protein>
    <submittedName>
        <fullName evidence="1">Uncharacterized protein</fullName>
    </submittedName>
</protein>
<dbReference type="Proteomes" id="UP001057402">
    <property type="component" value="Chromosome 6"/>
</dbReference>
<reference evidence="2" key="1">
    <citation type="journal article" date="2023" name="Front. Plant Sci.">
        <title>Chromosomal-level genome assembly of Melastoma candidum provides insights into trichome evolution.</title>
        <authorList>
            <person name="Zhong Y."/>
            <person name="Wu W."/>
            <person name="Sun C."/>
            <person name="Zou P."/>
            <person name="Liu Y."/>
            <person name="Dai S."/>
            <person name="Zhou R."/>
        </authorList>
    </citation>
    <scope>NUCLEOTIDE SEQUENCE [LARGE SCALE GENOMIC DNA]</scope>
</reference>
<evidence type="ECO:0000313" key="2">
    <source>
        <dbReference type="Proteomes" id="UP001057402"/>
    </source>
</evidence>
<gene>
    <name evidence="1" type="ORF">MLD38_020295</name>
</gene>
<accession>A0ACB9QCL9</accession>
<dbReference type="EMBL" id="CM042885">
    <property type="protein sequence ID" value="KAI4364166.1"/>
    <property type="molecule type" value="Genomic_DNA"/>
</dbReference>
<name>A0ACB9QCL9_9MYRT</name>
<keyword evidence="2" id="KW-1185">Reference proteome</keyword>
<organism evidence="1 2">
    <name type="scientific">Melastoma candidum</name>
    <dbReference type="NCBI Taxonomy" id="119954"/>
    <lineage>
        <taxon>Eukaryota</taxon>
        <taxon>Viridiplantae</taxon>
        <taxon>Streptophyta</taxon>
        <taxon>Embryophyta</taxon>
        <taxon>Tracheophyta</taxon>
        <taxon>Spermatophyta</taxon>
        <taxon>Magnoliopsida</taxon>
        <taxon>eudicotyledons</taxon>
        <taxon>Gunneridae</taxon>
        <taxon>Pentapetalae</taxon>
        <taxon>rosids</taxon>
        <taxon>malvids</taxon>
        <taxon>Myrtales</taxon>
        <taxon>Melastomataceae</taxon>
        <taxon>Melastomatoideae</taxon>
        <taxon>Melastomateae</taxon>
        <taxon>Melastoma</taxon>
    </lineage>
</organism>